<dbReference type="SMART" id="SM00950">
    <property type="entry name" value="Piwi"/>
    <property type="match status" value="1"/>
</dbReference>
<dbReference type="EMBL" id="VTPC01007641">
    <property type="protein sequence ID" value="KAF2893819.1"/>
    <property type="molecule type" value="Genomic_DNA"/>
</dbReference>
<comment type="similarity">
    <text evidence="1">Belongs to the argonaute family.</text>
</comment>
<feature type="compositionally biased region" description="Low complexity" evidence="2">
    <location>
        <begin position="265"/>
        <end position="297"/>
    </location>
</feature>
<dbReference type="InterPro" id="IPR032474">
    <property type="entry name" value="Argonaute_N"/>
</dbReference>
<dbReference type="Gene3D" id="3.30.420.10">
    <property type="entry name" value="Ribonuclease H-like superfamily/Ribonuclease H"/>
    <property type="match status" value="1"/>
</dbReference>
<organism evidence="5 6">
    <name type="scientific">Ignelater luminosus</name>
    <name type="common">Cucubano</name>
    <name type="synonym">Pyrophorus luminosus</name>
    <dbReference type="NCBI Taxonomy" id="2038154"/>
    <lineage>
        <taxon>Eukaryota</taxon>
        <taxon>Metazoa</taxon>
        <taxon>Ecdysozoa</taxon>
        <taxon>Arthropoda</taxon>
        <taxon>Hexapoda</taxon>
        <taxon>Insecta</taxon>
        <taxon>Pterygota</taxon>
        <taxon>Neoptera</taxon>
        <taxon>Endopterygota</taxon>
        <taxon>Coleoptera</taxon>
        <taxon>Polyphaga</taxon>
        <taxon>Elateriformia</taxon>
        <taxon>Elateroidea</taxon>
        <taxon>Elateridae</taxon>
        <taxon>Agrypninae</taxon>
        <taxon>Pyrophorini</taxon>
        <taxon>Ignelater</taxon>
    </lineage>
</organism>
<dbReference type="InterPro" id="IPR036085">
    <property type="entry name" value="PAZ_dom_sf"/>
</dbReference>
<dbReference type="Pfam" id="PF16488">
    <property type="entry name" value="ArgoL2"/>
    <property type="match status" value="1"/>
</dbReference>
<dbReference type="InterPro" id="IPR014811">
    <property type="entry name" value="ArgoL1"/>
</dbReference>
<comment type="caution">
    <text evidence="5">The sequence shown here is derived from an EMBL/GenBank/DDBJ whole genome shotgun (WGS) entry which is preliminary data.</text>
</comment>
<evidence type="ECO:0008006" key="7">
    <source>
        <dbReference type="Google" id="ProtNLM"/>
    </source>
</evidence>
<dbReference type="Pfam" id="PF02171">
    <property type="entry name" value="Piwi"/>
    <property type="match status" value="1"/>
</dbReference>
<dbReference type="Pfam" id="PF16486">
    <property type="entry name" value="ArgoN"/>
    <property type="match status" value="1"/>
</dbReference>
<evidence type="ECO:0000259" key="4">
    <source>
        <dbReference type="PROSITE" id="PS50822"/>
    </source>
</evidence>
<evidence type="ECO:0000256" key="2">
    <source>
        <dbReference type="SAM" id="MobiDB-lite"/>
    </source>
</evidence>
<evidence type="ECO:0000256" key="1">
    <source>
        <dbReference type="RuleBase" id="RU361178"/>
    </source>
</evidence>
<dbReference type="Gene3D" id="2.170.260.10">
    <property type="entry name" value="paz domain"/>
    <property type="match status" value="1"/>
</dbReference>
<feature type="compositionally biased region" description="Low complexity" evidence="2">
    <location>
        <begin position="237"/>
        <end position="249"/>
    </location>
</feature>
<sequence>MGKKKSNKNKGETSQGQGAAQQQSQQTTQPQQPQVPSPSSEAPQLQTSKGDKSKKHAKTQQQASPQQEQPVQPPQPSPRVQEQRPSELPVQGAWQQRESQRQRSEQRESPSSTHSPSPQPQQAQGRGRGRGTQQFQQRESPRHSPSPQPQQQGRGKGTQQRRQPQTPSAQPQQQFPQVQPPPGFQPGTPHQMQSPGLPQQPQQLSRPPPGFTPQYQQPPLGSPQQVPTDQGSWRMTQQEIPPSQIQQQPRGVQGPWGTKGVEAALPQLQPQHQLQQPPQQQPPWQQHQQQPLRQQPQQQPPRQQPQQQPPRQQHQQQPPRQQPQQQPSRQQPSRQQPQQQPQQPHPQQKATGGPKEKGPQPSTSQQPLTPSQGQPSGGQAPLDLAIPKRKKLNSAGTAGRRIVIETNHLALTIKKMDRIIHYDVVIEPDTPKKNLRAVMEEFRLRFYPDRYPAFDGSRNLYSSPELPFGQQITRTVEIRDDDRTKSYNVTIKFASLVDLSILNRYFQGAGDGNQHMLTPQEAIQCLDVVLRSAPALRCVPVGRSFFTKPRDRIIELSGGMEMYYGFYQSAILGWKPFLNVDVAHKPFPKVLNIIDLVKELCECSMDAELTGRDYETVDKFLRNLKVQYEIPTHPASKRVVRINQLDKSASRARFRNEDGREMTVEYYFANVKSYPLRYPHMPCLWVGSRTRDSKILFPAELCTLVEGQVTNRAMTPDQTSKMIKVAATPTTVRKNKIMSAVKAAQFNRDPTAQIEFGISVSEEFAKVPARVLNAPPLGYATRNVTPSRGVWRADKFKNGKALLKWCIICVDGRTRMQALQEFADMMISQGKLVGMEIAKPTINVITLQRGRQKRELEDQFSRVKGVELVVVVIPDDKDTYNYVKQAAELSVGTLTQCVRGKNVFRPKPATVGNILLKINAKLNGVNHTLAERPPCLNRPCMIMGADVTHPSIESKGTLPSVAAVTASHDPQAFQYNICWRLQPPTQEIITDLANIVKQHLLFFYKKNNQMKPERIIFFRDGVSEGQFQTVLNAEVHTIRQACTMVQKDGMYKPKITFLVVQKRHHTRFFPTNDRDSDDRDRNFNVPAGTIVDTEITHPTALDFYLVSHASIQGVARPTKYRILWDDNDMNEDEVEQLTYHLCHMFTRCTRSVSYPAPTYYAHLAAARAKVYCEQRQINMNNLEFEQQQLAIKPEVINALPMFFV</sequence>
<dbReference type="PROSITE" id="PS50821">
    <property type="entry name" value="PAZ"/>
    <property type="match status" value="1"/>
</dbReference>
<dbReference type="Pfam" id="PF08699">
    <property type="entry name" value="ArgoL1"/>
    <property type="match status" value="1"/>
</dbReference>
<dbReference type="InterPro" id="IPR036397">
    <property type="entry name" value="RNaseH_sf"/>
</dbReference>
<dbReference type="SUPFAM" id="SSF101690">
    <property type="entry name" value="PAZ domain"/>
    <property type="match status" value="1"/>
</dbReference>
<dbReference type="SUPFAM" id="SSF53098">
    <property type="entry name" value="Ribonuclease H-like"/>
    <property type="match status" value="1"/>
</dbReference>
<keyword evidence="6" id="KW-1185">Reference proteome</keyword>
<feature type="domain" description="PAZ" evidence="3">
    <location>
        <begin position="592"/>
        <end position="706"/>
    </location>
</feature>
<feature type="compositionally biased region" description="Low complexity" evidence="2">
    <location>
        <begin position="60"/>
        <end position="70"/>
    </location>
</feature>
<reference evidence="5" key="1">
    <citation type="submission" date="2019-08" db="EMBL/GenBank/DDBJ databases">
        <title>The genome of the North American firefly Photinus pyralis.</title>
        <authorList>
            <consortium name="Photinus pyralis genome working group"/>
            <person name="Fallon T.R."/>
            <person name="Sander Lower S.E."/>
            <person name="Weng J.-K."/>
        </authorList>
    </citation>
    <scope>NUCLEOTIDE SEQUENCE</scope>
    <source>
        <strain evidence="5">TRF0915ILg1</strain>
        <tissue evidence="5">Whole body</tissue>
    </source>
</reference>
<dbReference type="InterPro" id="IPR032472">
    <property type="entry name" value="ArgoL2"/>
</dbReference>
<evidence type="ECO:0000313" key="5">
    <source>
        <dbReference type="EMBL" id="KAF2893819.1"/>
    </source>
</evidence>
<feature type="region of interest" description="Disordered" evidence="2">
    <location>
        <begin position="1"/>
        <end position="382"/>
    </location>
</feature>
<feature type="compositionally biased region" description="Low complexity" evidence="2">
    <location>
        <begin position="12"/>
        <end position="44"/>
    </location>
</feature>
<dbReference type="GO" id="GO:0034587">
    <property type="term" value="P:piRNA processing"/>
    <property type="evidence" value="ECO:0007669"/>
    <property type="project" value="UniProtKB-ARBA"/>
</dbReference>
<dbReference type="InterPro" id="IPR003100">
    <property type="entry name" value="PAZ_dom"/>
</dbReference>
<feature type="compositionally biased region" description="Polar residues" evidence="2">
    <location>
        <begin position="213"/>
        <end position="236"/>
    </location>
</feature>
<evidence type="ECO:0000313" key="6">
    <source>
        <dbReference type="Proteomes" id="UP000801492"/>
    </source>
</evidence>
<evidence type="ECO:0000259" key="3">
    <source>
        <dbReference type="PROSITE" id="PS50821"/>
    </source>
</evidence>
<dbReference type="AlphaFoldDB" id="A0A8K0GBV8"/>
<dbReference type="SMART" id="SM01163">
    <property type="entry name" value="DUF1785"/>
    <property type="match status" value="1"/>
</dbReference>
<protein>
    <recommendedName>
        <fullName evidence="7">Argonaute 2</fullName>
    </recommendedName>
</protein>
<dbReference type="PROSITE" id="PS50822">
    <property type="entry name" value="PIWI"/>
    <property type="match status" value="1"/>
</dbReference>
<feature type="compositionally biased region" description="Low complexity" evidence="2">
    <location>
        <begin position="359"/>
        <end position="382"/>
    </location>
</feature>
<feature type="compositionally biased region" description="Low complexity" evidence="2">
    <location>
        <begin position="304"/>
        <end position="348"/>
    </location>
</feature>
<gene>
    <name evidence="5" type="ORF">ILUMI_12356</name>
</gene>
<feature type="compositionally biased region" description="Basic and acidic residues" evidence="2">
    <location>
        <begin position="98"/>
        <end position="108"/>
    </location>
</feature>
<dbReference type="Gene3D" id="3.40.50.2300">
    <property type="match status" value="1"/>
</dbReference>
<dbReference type="Pfam" id="PF02170">
    <property type="entry name" value="PAZ"/>
    <property type="match status" value="1"/>
</dbReference>
<feature type="domain" description="Piwi" evidence="4">
    <location>
        <begin position="868"/>
        <end position="1173"/>
    </location>
</feature>
<dbReference type="OrthoDB" id="10252740at2759"/>
<dbReference type="GO" id="GO:0003723">
    <property type="term" value="F:RNA binding"/>
    <property type="evidence" value="ECO:0007669"/>
    <property type="project" value="InterPro"/>
</dbReference>
<dbReference type="SMART" id="SM00949">
    <property type="entry name" value="PAZ"/>
    <property type="match status" value="1"/>
</dbReference>
<feature type="compositionally biased region" description="Low complexity" evidence="2">
    <location>
        <begin position="185"/>
        <end position="205"/>
    </location>
</feature>
<dbReference type="InterPro" id="IPR012337">
    <property type="entry name" value="RNaseH-like_sf"/>
</dbReference>
<dbReference type="InterPro" id="IPR003165">
    <property type="entry name" value="Piwi"/>
</dbReference>
<dbReference type="InterPro" id="IPR045246">
    <property type="entry name" value="Piwi_ago-like"/>
</dbReference>
<feature type="compositionally biased region" description="Low complexity" evidence="2">
    <location>
        <begin position="109"/>
        <end position="177"/>
    </location>
</feature>
<dbReference type="CDD" id="cd02846">
    <property type="entry name" value="PAZ_argonaute_like"/>
    <property type="match status" value="1"/>
</dbReference>
<dbReference type="Proteomes" id="UP000801492">
    <property type="component" value="Unassembled WGS sequence"/>
</dbReference>
<dbReference type="CDD" id="cd04657">
    <property type="entry name" value="Piwi_ago-like"/>
    <property type="match status" value="1"/>
</dbReference>
<name>A0A8K0GBV8_IGNLU</name>
<accession>A0A8K0GBV8</accession>
<dbReference type="PANTHER" id="PTHR22891">
    <property type="entry name" value="EUKARYOTIC TRANSLATION INITIATION FACTOR 2C"/>
    <property type="match status" value="1"/>
</dbReference>
<proteinExistence type="inferred from homology"/>